<evidence type="ECO:0000256" key="3">
    <source>
        <dbReference type="RuleBase" id="RU003694"/>
    </source>
</evidence>
<dbReference type="Proteomes" id="UP000256708">
    <property type="component" value="Unassembled WGS sequence"/>
</dbReference>
<dbReference type="InterPro" id="IPR016039">
    <property type="entry name" value="Thiolase-like"/>
</dbReference>
<accession>A0A3D8L859</accession>
<dbReference type="GO" id="GO:0004315">
    <property type="term" value="F:3-oxoacyl-[acyl-carrier-protein] synthase activity"/>
    <property type="evidence" value="ECO:0007669"/>
    <property type="project" value="TreeGrafter"/>
</dbReference>
<dbReference type="InterPro" id="IPR000794">
    <property type="entry name" value="Beta-ketoacyl_synthase"/>
</dbReference>
<feature type="domain" description="Ketosynthase family 3 (KS3)" evidence="4">
    <location>
        <begin position="1"/>
        <end position="401"/>
    </location>
</feature>
<sequence>MEAEKSHIIIRGTGLISPQGYDAASVAAAYTAGIPSFSTVMHHGQAVPVAALPTTAEAELQRLTHSDPNYRQLDRSVLLAIYAARQAAAEAGWLQEGTATADDLGVNIGSSRGATGLFEQHFSGYQQSPEGALSSSASPTTTLGNLSSWVAHAVNAGGAQISHSITCSTALMAVANGVAWLKAGMAQRFLAGGTEAPLTPFTLSQMKAVGIYSKLAVQPYPCQPYAVEKQNTFVLGEGAAVFALEQVASDRLAAGDVVVEAVGLGFEKIMSKTGISAEGINFQKSMRHALAQLPEHDRQVDLIITHTPGTRAGDRAELAAIEAVFGEKSPAITTNKWLIGHTLGASGALSLQYALYVLQHQQFAAIPFPTLLPSFSVSRFTRIMINAAGFGGNAASIIVYCNR</sequence>
<keyword evidence="2 3" id="KW-0808">Transferase</keyword>
<dbReference type="InterPro" id="IPR020841">
    <property type="entry name" value="PKS_Beta-ketoAc_synthase_dom"/>
</dbReference>
<dbReference type="GO" id="GO:0006633">
    <property type="term" value="P:fatty acid biosynthetic process"/>
    <property type="evidence" value="ECO:0007669"/>
    <property type="project" value="TreeGrafter"/>
</dbReference>
<gene>
    <name evidence="5" type="ORF">DXT99_18930</name>
</gene>
<dbReference type="PANTHER" id="PTHR11712:SF347">
    <property type="entry name" value="BETA KETOACYL-ACYL CARRIER PROTEIN SYNTHASE"/>
    <property type="match status" value="1"/>
</dbReference>
<dbReference type="SMART" id="SM00825">
    <property type="entry name" value="PKS_KS"/>
    <property type="match status" value="1"/>
</dbReference>
<comment type="caution">
    <text evidence="5">The sequence shown here is derived from an EMBL/GenBank/DDBJ whole genome shotgun (WGS) entry which is preliminary data.</text>
</comment>
<dbReference type="InterPro" id="IPR014031">
    <property type="entry name" value="Ketoacyl_synth_C"/>
</dbReference>
<dbReference type="InterPro" id="IPR014030">
    <property type="entry name" value="Ketoacyl_synth_N"/>
</dbReference>
<dbReference type="EMBL" id="QRGR01000022">
    <property type="protein sequence ID" value="RDV13611.1"/>
    <property type="molecule type" value="Genomic_DNA"/>
</dbReference>
<evidence type="ECO:0000313" key="5">
    <source>
        <dbReference type="EMBL" id="RDV13611.1"/>
    </source>
</evidence>
<evidence type="ECO:0000259" key="4">
    <source>
        <dbReference type="PROSITE" id="PS52004"/>
    </source>
</evidence>
<evidence type="ECO:0000256" key="2">
    <source>
        <dbReference type="ARBA" id="ARBA00022679"/>
    </source>
</evidence>
<dbReference type="Pfam" id="PF00109">
    <property type="entry name" value="ketoacyl-synt"/>
    <property type="match status" value="1"/>
</dbReference>
<dbReference type="PANTHER" id="PTHR11712">
    <property type="entry name" value="POLYKETIDE SYNTHASE-RELATED"/>
    <property type="match status" value="1"/>
</dbReference>
<dbReference type="AlphaFoldDB" id="A0A3D8L859"/>
<dbReference type="SUPFAM" id="SSF53901">
    <property type="entry name" value="Thiolase-like"/>
    <property type="match status" value="1"/>
</dbReference>
<comment type="similarity">
    <text evidence="1 3">Belongs to the thiolase-like superfamily. Beta-ketoacyl-ACP synthases family.</text>
</comment>
<organism evidence="5 6">
    <name type="scientific">Pontibacter diazotrophicus</name>
    <dbReference type="NCBI Taxonomy" id="1400979"/>
    <lineage>
        <taxon>Bacteria</taxon>
        <taxon>Pseudomonadati</taxon>
        <taxon>Bacteroidota</taxon>
        <taxon>Cytophagia</taxon>
        <taxon>Cytophagales</taxon>
        <taxon>Hymenobacteraceae</taxon>
        <taxon>Pontibacter</taxon>
    </lineage>
</organism>
<evidence type="ECO:0000313" key="6">
    <source>
        <dbReference type="Proteomes" id="UP000256708"/>
    </source>
</evidence>
<dbReference type="RefSeq" id="WP_115567151.1">
    <property type="nucleotide sequence ID" value="NZ_QRGR01000022.1"/>
</dbReference>
<reference evidence="6" key="1">
    <citation type="submission" date="2018-08" db="EMBL/GenBank/DDBJ databases">
        <authorList>
            <person name="Liu Z.-W."/>
            <person name="Du Z.-J."/>
        </authorList>
    </citation>
    <scope>NUCLEOTIDE SEQUENCE [LARGE SCALE GENOMIC DNA]</scope>
    <source>
        <strain evidence="6">H4X</strain>
    </source>
</reference>
<evidence type="ECO:0000256" key="1">
    <source>
        <dbReference type="ARBA" id="ARBA00008467"/>
    </source>
</evidence>
<keyword evidence="6" id="KW-1185">Reference proteome</keyword>
<protein>
    <submittedName>
        <fullName evidence="5">Beta-ketoacyl-ACP reductase</fullName>
    </submittedName>
</protein>
<dbReference type="PROSITE" id="PS52004">
    <property type="entry name" value="KS3_2"/>
    <property type="match status" value="1"/>
</dbReference>
<name>A0A3D8L859_9BACT</name>
<dbReference type="Gene3D" id="3.40.47.10">
    <property type="match status" value="2"/>
</dbReference>
<dbReference type="OrthoDB" id="1141849at2"/>
<dbReference type="Pfam" id="PF02801">
    <property type="entry name" value="Ketoacyl-synt_C"/>
    <property type="match status" value="1"/>
</dbReference>
<proteinExistence type="inferred from homology"/>